<dbReference type="AlphaFoldDB" id="A0A7W7ZBC0"/>
<name>A0A7W7ZBC0_9BACT</name>
<dbReference type="Gene3D" id="2.60.40.10">
    <property type="entry name" value="Immunoglobulins"/>
    <property type="match status" value="2"/>
</dbReference>
<comment type="caution">
    <text evidence="2">The sequence shown here is derived from an EMBL/GenBank/DDBJ whole genome shotgun (WGS) entry which is preliminary data.</text>
</comment>
<dbReference type="InterPro" id="IPR032109">
    <property type="entry name" value="Big_3_5"/>
</dbReference>
<dbReference type="Pfam" id="PF16640">
    <property type="entry name" value="Big_3_5"/>
    <property type="match status" value="2"/>
</dbReference>
<keyword evidence="3" id="KW-1185">Reference proteome</keyword>
<dbReference type="Proteomes" id="UP000540989">
    <property type="component" value="Unassembled WGS sequence"/>
</dbReference>
<sequence length="571" mass="57428">MPFRAPHLALILGLLLCTVFGLAQGAPGHIKARPAASSAKDSPGSPDSPSLSLNLCVDGSTTYPCPANILSDNIYVPSIALTYGQILDGVIAYSPGDLTSGTITIYKDSGTGRLPICVVQIGIDLACPANSTIFDVDTYTLSATLTFPAGSSLPNFDTNVGPCTTGPTCDVMVSVSKDTSEVAVSSSQQIATLGSLVTLTATATGGYGAIPTGQVVFSLDGAQLTPIALSATGTANFTTSTLALGTHNITAAYAGGLDFYPAADSPVFKQQIVPPPTIAAITSSLNPSATGDNITFTASITSASGLSGNISGTVTFRDGNVIFATQPIVQKGSQYVAQATISTLGFGSHSITAAYSGDGSNAASVSPTFVQQVNHPLTEAPPGYRITVTPSPVAMGVGQTAALAVTVTAISGFSQPVTLSCGDLPTESACTFGEMVIPAGGGSTTLAFSTMAPHDCGSSIPYFTGHAALHGSSSAVRYAGPLLAGLLVLVLPRRCRITRWMRPLLALVFACGLLTLNGCGGNCTDFGTPPGGYTLKVNGTSSANGTGTGASSATDPTAVNVTTSVAISVKL</sequence>
<dbReference type="InterPro" id="IPR013783">
    <property type="entry name" value="Ig-like_fold"/>
</dbReference>
<evidence type="ECO:0000313" key="3">
    <source>
        <dbReference type="Proteomes" id="UP000540989"/>
    </source>
</evidence>
<proteinExistence type="predicted"/>
<dbReference type="RefSeq" id="WP_184214707.1">
    <property type="nucleotide sequence ID" value="NZ_JACHIP010000002.1"/>
</dbReference>
<reference evidence="2 3" key="1">
    <citation type="submission" date="2020-08" db="EMBL/GenBank/DDBJ databases">
        <title>Genomic Encyclopedia of Type Strains, Phase IV (KMG-V): Genome sequencing to study the core and pangenomes of soil and plant-associated prokaryotes.</title>
        <authorList>
            <person name="Whitman W."/>
        </authorList>
    </citation>
    <scope>NUCLEOTIDE SEQUENCE [LARGE SCALE GENOMIC DNA]</scope>
    <source>
        <strain evidence="2 3">M8UP14</strain>
    </source>
</reference>
<protein>
    <recommendedName>
        <fullName evidence="1">Bacterial Ig-like domain-containing protein</fullName>
    </recommendedName>
</protein>
<accession>A0A7W7ZBC0</accession>
<evidence type="ECO:0000313" key="2">
    <source>
        <dbReference type="EMBL" id="MBB5056638.1"/>
    </source>
</evidence>
<evidence type="ECO:0000259" key="1">
    <source>
        <dbReference type="Pfam" id="PF16640"/>
    </source>
</evidence>
<gene>
    <name evidence="2" type="ORF">HDF16_001323</name>
</gene>
<feature type="domain" description="Bacterial Ig-like" evidence="1">
    <location>
        <begin position="282"/>
        <end position="374"/>
    </location>
</feature>
<dbReference type="EMBL" id="JACHIP010000002">
    <property type="protein sequence ID" value="MBB5056638.1"/>
    <property type="molecule type" value="Genomic_DNA"/>
</dbReference>
<organism evidence="2 3">
    <name type="scientific">Granulicella aggregans</name>
    <dbReference type="NCBI Taxonomy" id="474949"/>
    <lineage>
        <taxon>Bacteria</taxon>
        <taxon>Pseudomonadati</taxon>
        <taxon>Acidobacteriota</taxon>
        <taxon>Terriglobia</taxon>
        <taxon>Terriglobales</taxon>
        <taxon>Acidobacteriaceae</taxon>
        <taxon>Granulicella</taxon>
    </lineage>
</organism>
<feature type="domain" description="Bacterial Ig-like" evidence="1">
    <location>
        <begin position="185"/>
        <end position="265"/>
    </location>
</feature>